<dbReference type="Gene3D" id="3.40.50.300">
    <property type="entry name" value="P-loop containing nucleotide triphosphate hydrolases"/>
    <property type="match status" value="1"/>
</dbReference>
<dbReference type="NCBIfam" id="TIGR02528">
    <property type="entry name" value="EutP"/>
    <property type="match status" value="1"/>
</dbReference>
<dbReference type="PIRSF" id="PIRSF036409">
    <property type="entry name" value="EutP_PduV"/>
    <property type="match status" value="1"/>
</dbReference>
<dbReference type="InterPro" id="IPR012381">
    <property type="entry name" value="EutP_PduV"/>
</dbReference>
<dbReference type="InterPro" id="IPR027417">
    <property type="entry name" value="P-loop_NTPase"/>
</dbReference>
<dbReference type="AlphaFoldDB" id="A0A1G6BR55"/>
<dbReference type="Proteomes" id="UP000199228">
    <property type="component" value="Unassembled WGS sequence"/>
</dbReference>
<dbReference type="RefSeq" id="WP_090173942.1">
    <property type="nucleotide sequence ID" value="NZ_FMXR01000012.1"/>
</dbReference>
<keyword evidence="1" id="KW-0547">Nucleotide-binding</keyword>
<dbReference type="STRING" id="1732.SAMN02910417_01706"/>
<dbReference type="GO" id="GO:0005524">
    <property type="term" value="F:ATP binding"/>
    <property type="evidence" value="ECO:0007669"/>
    <property type="project" value="UniProtKB-UniRule"/>
</dbReference>
<evidence type="ECO:0000256" key="1">
    <source>
        <dbReference type="PIRNR" id="PIRNR036409"/>
    </source>
</evidence>
<dbReference type="OrthoDB" id="6179at2"/>
<keyword evidence="3" id="KW-1185">Reference proteome</keyword>
<name>A0A1G6BR55_EUBOX</name>
<evidence type="ECO:0000313" key="3">
    <source>
        <dbReference type="Proteomes" id="UP000199228"/>
    </source>
</evidence>
<dbReference type="SUPFAM" id="SSF52540">
    <property type="entry name" value="P-loop containing nucleoside triphosphate hydrolases"/>
    <property type="match status" value="1"/>
</dbReference>
<dbReference type="Pfam" id="PF10662">
    <property type="entry name" value="PduV-EutP"/>
    <property type="match status" value="1"/>
</dbReference>
<accession>A0A1G6BR55</accession>
<protein>
    <submittedName>
        <fullName evidence="2">Ethanolamine utilization protein EutP</fullName>
    </submittedName>
</protein>
<dbReference type="EMBL" id="FMXR01000012">
    <property type="protein sequence ID" value="SDB23067.1"/>
    <property type="molecule type" value="Genomic_DNA"/>
</dbReference>
<dbReference type="CDD" id="cd00882">
    <property type="entry name" value="Ras_like_GTPase"/>
    <property type="match status" value="1"/>
</dbReference>
<reference evidence="2 3" key="1">
    <citation type="submission" date="2016-10" db="EMBL/GenBank/DDBJ databases">
        <authorList>
            <person name="de Groot N.N."/>
        </authorList>
    </citation>
    <scope>NUCLEOTIDE SEQUENCE [LARGE SCALE GENOMIC DNA]</scope>
    <source>
        <strain evidence="2 3">DSM 3217</strain>
    </source>
</reference>
<organism evidence="2 3">
    <name type="scientific">Eubacterium oxidoreducens</name>
    <dbReference type="NCBI Taxonomy" id="1732"/>
    <lineage>
        <taxon>Bacteria</taxon>
        <taxon>Bacillati</taxon>
        <taxon>Bacillota</taxon>
        <taxon>Clostridia</taxon>
        <taxon>Eubacteriales</taxon>
        <taxon>Eubacteriaceae</taxon>
        <taxon>Eubacterium</taxon>
    </lineage>
</organism>
<sequence>MKKIILIGRTGTGKTTLTQALKGKQITYHKTQYVNHYDVIIDTPGEYCENRTLAHGIVLYAYEADVVGLMMSATEDYSVYSPNIASLATRDVIGIVTKINEPNARVDLARNWLRLTGCKTIFCIDSITGEGVADILQYLSETGDVLPWEK</sequence>
<proteinExistence type="inferred from homology"/>
<evidence type="ECO:0000313" key="2">
    <source>
        <dbReference type="EMBL" id="SDB23067.1"/>
    </source>
</evidence>
<dbReference type="GO" id="GO:0006576">
    <property type="term" value="P:biogenic amine metabolic process"/>
    <property type="evidence" value="ECO:0007669"/>
    <property type="project" value="InterPro"/>
</dbReference>
<comment type="similarity">
    <text evidence="1">Belongs to the EutP/PduV family.</text>
</comment>
<gene>
    <name evidence="2" type="ORF">SAMN02910417_01706</name>
</gene>
<dbReference type="PANTHER" id="PTHR40453:SF1">
    <property type="entry name" value="PROTEIN YOEF"/>
    <property type="match status" value="1"/>
</dbReference>
<dbReference type="PANTHER" id="PTHR40453">
    <property type="entry name" value="PROTEIN YOEF"/>
    <property type="match status" value="1"/>
</dbReference>